<reference evidence="2 3" key="1">
    <citation type="submission" date="2017-03" db="EMBL/GenBank/DDBJ databases">
        <title>Widespread Adenine N6-methylation of Active Genes in Fungi.</title>
        <authorList>
            <consortium name="DOE Joint Genome Institute"/>
            <person name="Mondo S.J."/>
            <person name="Dannebaum R.O."/>
            <person name="Kuo R.C."/>
            <person name="Louie K.B."/>
            <person name="Bewick A.J."/>
            <person name="Labutti K."/>
            <person name="Haridas S."/>
            <person name="Kuo A."/>
            <person name="Salamov A."/>
            <person name="Ahrendt S.R."/>
            <person name="Lau R."/>
            <person name="Bowen B.P."/>
            <person name="Lipzen A."/>
            <person name="Sullivan W."/>
            <person name="Andreopoulos W.B."/>
            <person name="Clum A."/>
            <person name="Lindquist E."/>
            <person name="Daum C."/>
            <person name="Northen T.R."/>
            <person name="Ramamoorthy G."/>
            <person name="Schmitz R.J."/>
            <person name="Gryganskyi A."/>
            <person name="Culley D."/>
            <person name="Magnuson J."/>
            <person name="James T.Y."/>
            <person name="O'Malley M.A."/>
            <person name="Stajich J.E."/>
            <person name="Spatafora J.W."/>
            <person name="Visel A."/>
            <person name="Grigoriev I.V."/>
        </authorList>
    </citation>
    <scope>NUCLEOTIDE SEQUENCE [LARGE SCALE GENOMIC DNA]</scope>
    <source>
        <strain evidence="2 3">NRRL Y-17943</strain>
    </source>
</reference>
<gene>
    <name evidence="2" type="ORF">BD324DRAFT_652929</name>
</gene>
<feature type="region of interest" description="Disordered" evidence="1">
    <location>
        <begin position="122"/>
        <end position="171"/>
    </location>
</feature>
<evidence type="ECO:0000313" key="2">
    <source>
        <dbReference type="EMBL" id="ORX34661.1"/>
    </source>
</evidence>
<evidence type="ECO:0000313" key="3">
    <source>
        <dbReference type="Proteomes" id="UP000193218"/>
    </source>
</evidence>
<feature type="compositionally biased region" description="Low complexity" evidence="1">
    <location>
        <begin position="249"/>
        <end position="264"/>
    </location>
</feature>
<dbReference type="EMBL" id="NBSH01000013">
    <property type="protein sequence ID" value="ORX34661.1"/>
    <property type="molecule type" value="Genomic_DNA"/>
</dbReference>
<feature type="region of interest" description="Disordered" evidence="1">
    <location>
        <begin position="224"/>
        <end position="304"/>
    </location>
</feature>
<accession>A0A1Y1U9F4</accession>
<sequence>MAARIHQVDVPRAPLLLEEDGQPLKIYIHPDVPMRHLFISQVEAQCIAAVPGDATHILLDLLPPHKGCSSHPTQDQMGFIFHREARHVLCGYWAQECLRVGGVADMTFWDLSGWHEWQALDHKPGSSTGSTLKASSGPGKKGGPAARKRKRVSTVKTTSMGEEEASLKDVSEGSSYQAAASLASSASVASESLRQVEGSGSSLKAGAYRPRRAIVSVELVASARKKKASINPPNPRAGPETIRADTVESSGSSSIRSIPTSSVSQLASSKQVARQKLQESSRQKLQESSPTPQRTGKYNPSKLGEKSADEIQNMWTFFLDHIHARMGIPSPSDAVMGNLDTVKQCMLTRVHGMWCEARSKYPGRPLDPLSVMISTWKTSREFNLSPFAIRKYYDDFQGRVNADKVQNIPLKNRPPGYPFHDRPPVNPEAALSSIPEWTGKYNIVVKQELDG</sequence>
<keyword evidence="3" id="KW-1185">Reference proteome</keyword>
<dbReference type="AlphaFoldDB" id="A0A1Y1U9F4"/>
<dbReference type="RefSeq" id="XP_021868903.1">
    <property type="nucleotide sequence ID" value="XM_022018579.1"/>
</dbReference>
<comment type="caution">
    <text evidence="2">The sequence shown here is derived from an EMBL/GenBank/DDBJ whole genome shotgun (WGS) entry which is preliminary data.</text>
</comment>
<name>A0A1Y1U9F4_9TREE</name>
<dbReference type="Proteomes" id="UP000193218">
    <property type="component" value="Unassembled WGS sequence"/>
</dbReference>
<organism evidence="2 3">
    <name type="scientific">Kockovaella imperatae</name>
    <dbReference type="NCBI Taxonomy" id="4999"/>
    <lineage>
        <taxon>Eukaryota</taxon>
        <taxon>Fungi</taxon>
        <taxon>Dikarya</taxon>
        <taxon>Basidiomycota</taxon>
        <taxon>Agaricomycotina</taxon>
        <taxon>Tremellomycetes</taxon>
        <taxon>Tremellales</taxon>
        <taxon>Cuniculitremaceae</taxon>
        <taxon>Kockovaella</taxon>
    </lineage>
</organism>
<dbReference type="InParanoid" id="A0A1Y1U9F4"/>
<dbReference type="OrthoDB" id="10478430at2759"/>
<feature type="compositionally biased region" description="Polar residues" evidence="1">
    <location>
        <begin position="286"/>
        <end position="298"/>
    </location>
</feature>
<protein>
    <submittedName>
        <fullName evidence="2">Uncharacterized protein</fullName>
    </submittedName>
</protein>
<feature type="compositionally biased region" description="Basic and acidic residues" evidence="1">
    <location>
        <begin position="276"/>
        <end position="285"/>
    </location>
</feature>
<evidence type="ECO:0000256" key="1">
    <source>
        <dbReference type="SAM" id="MobiDB-lite"/>
    </source>
</evidence>
<dbReference type="GeneID" id="33560388"/>
<proteinExistence type="predicted"/>